<name>A0A8J7K1Q6_9NEIS</name>
<comment type="caution">
    <text evidence="1">The sequence shown here is derived from an EMBL/GenBank/DDBJ whole genome shotgun (WGS) entry which is preliminary data.</text>
</comment>
<evidence type="ECO:0008006" key="3">
    <source>
        <dbReference type="Google" id="ProtNLM"/>
    </source>
</evidence>
<dbReference type="Proteomes" id="UP000604481">
    <property type="component" value="Unassembled WGS sequence"/>
</dbReference>
<dbReference type="EMBL" id="JADFUA010000003">
    <property type="protein sequence ID" value="MBE9608992.1"/>
    <property type="molecule type" value="Genomic_DNA"/>
</dbReference>
<sequence>MTPVEIDLCLQEVRESIPQGLERGCLRVQEALQAARSAAYVAGQVHAHLTLALLRWELMQYRDGLREAQTALHLARDEEVADHLAEAWHAHALNCWGLARYTSALQSWLNALEIAELERNHEIAVEALVGIGNIWRTSQELGQAARVHRLACRLAREQGLQWLAGKAAILQGWDAYLLRRHDEALDALDLAAGLLADCPNYTWQAEIHDFRGLVYLDRGELLLAREEVAAAHALAVQHGLTWMLAHSAISLASIALQTGEMATARTLLTRAEAEAAHFDQGELLARIALVRSELEQQAGDGQAALRFYRQHRRHDLHQLRQSYAEKRPLNGAQQHDQLRRRASRVIDRLEETATPVLSAQQGGQCQPGHWLRALQRAARLASPQAAVVLVSGSPECLPGVNRVLAACAGAQDIQSELASGEAVLLLRDVCPVDAARMQQSVQVQLRAYPWWRSGIALSPLRCGVTAIEPGMSASDILAACRRNAVEVADE</sequence>
<dbReference type="InterPro" id="IPR011990">
    <property type="entry name" value="TPR-like_helical_dom_sf"/>
</dbReference>
<protein>
    <recommendedName>
        <fullName evidence="3">MalT-like TPR region domain-containing protein</fullName>
    </recommendedName>
</protein>
<keyword evidence="2" id="KW-1185">Reference proteome</keyword>
<reference evidence="1 2" key="1">
    <citation type="submission" date="2020-10" db="EMBL/GenBank/DDBJ databases">
        <title>The genome sequence of Chitinilyticum litopenaei 4Y14.</title>
        <authorList>
            <person name="Liu Y."/>
        </authorList>
    </citation>
    <scope>NUCLEOTIDE SEQUENCE [LARGE SCALE GENOMIC DNA]</scope>
    <source>
        <strain evidence="1 2">4Y14</strain>
    </source>
</reference>
<evidence type="ECO:0000313" key="1">
    <source>
        <dbReference type="EMBL" id="MBE9608992.1"/>
    </source>
</evidence>
<dbReference type="AlphaFoldDB" id="A0A8J7K1Q6"/>
<dbReference type="Gene3D" id="1.25.40.10">
    <property type="entry name" value="Tetratricopeptide repeat domain"/>
    <property type="match status" value="2"/>
</dbReference>
<gene>
    <name evidence="1" type="ORF">INR99_06505</name>
</gene>
<evidence type="ECO:0000313" key="2">
    <source>
        <dbReference type="Proteomes" id="UP000604481"/>
    </source>
</evidence>
<organism evidence="1 2">
    <name type="scientific">Chitinilyticum piscinae</name>
    <dbReference type="NCBI Taxonomy" id="2866724"/>
    <lineage>
        <taxon>Bacteria</taxon>
        <taxon>Pseudomonadati</taxon>
        <taxon>Pseudomonadota</taxon>
        <taxon>Betaproteobacteria</taxon>
        <taxon>Neisseriales</taxon>
        <taxon>Chitinibacteraceae</taxon>
        <taxon>Chitinilyticum</taxon>
    </lineage>
</organism>
<dbReference type="RefSeq" id="WP_194115514.1">
    <property type="nucleotide sequence ID" value="NZ_JADFUA010000003.1"/>
</dbReference>
<accession>A0A8J7K1Q6</accession>
<dbReference type="SUPFAM" id="SSF48452">
    <property type="entry name" value="TPR-like"/>
    <property type="match status" value="1"/>
</dbReference>
<proteinExistence type="predicted"/>